<dbReference type="AlphaFoldDB" id="A0A9D1A398"/>
<dbReference type="Proteomes" id="UP000824250">
    <property type="component" value="Unassembled WGS sequence"/>
</dbReference>
<keyword evidence="1" id="KW-1133">Transmembrane helix</keyword>
<feature type="transmembrane region" description="Helical" evidence="1">
    <location>
        <begin position="53"/>
        <end position="72"/>
    </location>
</feature>
<evidence type="ECO:0008006" key="4">
    <source>
        <dbReference type="Google" id="ProtNLM"/>
    </source>
</evidence>
<sequence length="259" mass="29234">MDDFILEKKIKETLEKQSEHVPMDFLTDGRMKKQVFEEIEEAQTMKHGNWKRTVIAAAAICVLGSMTALGLGRATVMVGHSSNQNEIHSYEEARTAQANYNGNFAFPEKFSNGYQFKTAVPVHNEMQDDEGNVLGTETSLNVTYGNDGKEDVTLSAEEQVLEDSKDREPSLTLEDGTELYYSELNNKFVPPDYEATEEELKQQEEGTLNLAYGNDTVEVISSHMVSWSRNGLHYVLFQFGNDLSQEEFLTMAQEAAEFQ</sequence>
<keyword evidence="1" id="KW-0812">Transmembrane</keyword>
<accession>A0A9D1A398</accession>
<keyword evidence="1" id="KW-0472">Membrane</keyword>
<gene>
    <name evidence="2" type="ORF">IAB28_02900</name>
</gene>
<evidence type="ECO:0000256" key="1">
    <source>
        <dbReference type="SAM" id="Phobius"/>
    </source>
</evidence>
<organism evidence="2 3">
    <name type="scientific">Candidatus Copromonas faecavium</name>
    <name type="common">nom. illeg.</name>
    <dbReference type="NCBI Taxonomy" id="2840740"/>
    <lineage>
        <taxon>Bacteria</taxon>
        <taxon>Bacillati</taxon>
        <taxon>Bacillota</taxon>
        <taxon>Clostridia</taxon>
        <taxon>Lachnospirales</taxon>
        <taxon>Lachnospiraceae</taxon>
        <taxon>Candidatus Copromonas (nom. illeg.)</taxon>
    </lineage>
</organism>
<evidence type="ECO:0000313" key="2">
    <source>
        <dbReference type="EMBL" id="HIR04897.1"/>
    </source>
</evidence>
<reference evidence="2" key="2">
    <citation type="journal article" date="2021" name="PeerJ">
        <title>Extensive microbial diversity within the chicken gut microbiome revealed by metagenomics and culture.</title>
        <authorList>
            <person name="Gilroy R."/>
            <person name="Ravi A."/>
            <person name="Getino M."/>
            <person name="Pursley I."/>
            <person name="Horton D.L."/>
            <person name="Alikhan N.F."/>
            <person name="Baker D."/>
            <person name="Gharbi K."/>
            <person name="Hall N."/>
            <person name="Watson M."/>
            <person name="Adriaenssens E.M."/>
            <person name="Foster-Nyarko E."/>
            <person name="Jarju S."/>
            <person name="Secka A."/>
            <person name="Antonio M."/>
            <person name="Oren A."/>
            <person name="Chaudhuri R.R."/>
            <person name="La Ragione R."/>
            <person name="Hildebrand F."/>
            <person name="Pallen M.J."/>
        </authorList>
    </citation>
    <scope>NUCLEOTIDE SEQUENCE</scope>
    <source>
        <strain evidence="2">CHK180-2868</strain>
    </source>
</reference>
<dbReference type="EMBL" id="DVGC01000014">
    <property type="protein sequence ID" value="HIR04897.1"/>
    <property type="molecule type" value="Genomic_DNA"/>
</dbReference>
<protein>
    <recommendedName>
        <fullName evidence="4">DUF4367 domain-containing protein</fullName>
    </recommendedName>
</protein>
<reference evidence="2" key="1">
    <citation type="submission" date="2020-10" db="EMBL/GenBank/DDBJ databases">
        <authorList>
            <person name="Gilroy R."/>
        </authorList>
    </citation>
    <scope>NUCLEOTIDE SEQUENCE</scope>
    <source>
        <strain evidence="2">CHK180-2868</strain>
    </source>
</reference>
<evidence type="ECO:0000313" key="3">
    <source>
        <dbReference type="Proteomes" id="UP000824250"/>
    </source>
</evidence>
<name>A0A9D1A398_9FIRM</name>
<comment type="caution">
    <text evidence="2">The sequence shown here is derived from an EMBL/GenBank/DDBJ whole genome shotgun (WGS) entry which is preliminary data.</text>
</comment>
<proteinExistence type="predicted"/>